<organism evidence="6 7">
    <name type="scientific">Anaeromyxobacter oryzae</name>
    <dbReference type="NCBI Taxonomy" id="2918170"/>
    <lineage>
        <taxon>Bacteria</taxon>
        <taxon>Pseudomonadati</taxon>
        <taxon>Myxococcota</taxon>
        <taxon>Myxococcia</taxon>
        <taxon>Myxococcales</taxon>
        <taxon>Cystobacterineae</taxon>
        <taxon>Anaeromyxobacteraceae</taxon>
        <taxon>Anaeromyxobacter</taxon>
    </lineage>
</organism>
<proteinExistence type="inferred from homology"/>
<dbReference type="Gene3D" id="1.10.645.10">
    <property type="entry name" value="Cytochrome-c3 Hydrogenase, chain B"/>
    <property type="match status" value="1"/>
</dbReference>
<evidence type="ECO:0000256" key="5">
    <source>
        <dbReference type="ARBA" id="ARBA00023002"/>
    </source>
</evidence>
<keyword evidence="7" id="KW-1185">Reference proteome</keyword>
<dbReference type="PANTHER" id="PTHR43600">
    <property type="entry name" value="COENZYME F420 HYDROGENASE, SUBUNIT ALPHA"/>
    <property type="match status" value="1"/>
</dbReference>
<protein>
    <submittedName>
        <fullName evidence="6">F420-non-reducing hydrogenase subunit A, selenocysteine-containing</fullName>
    </submittedName>
</protein>
<dbReference type="RefSeq" id="WP_248361143.1">
    <property type="nucleotide sequence ID" value="NZ_AP025591.1"/>
</dbReference>
<evidence type="ECO:0000256" key="3">
    <source>
        <dbReference type="ARBA" id="ARBA00022596"/>
    </source>
</evidence>
<dbReference type="PANTHER" id="PTHR43600:SF2">
    <property type="entry name" value="F420-NON-REDUCING HYDROGENASE VHU SUBUNIT A"/>
    <property type="match status" value="1"/>
</dbReference>
<accession>A0ABM7WUZ0</accession>
<reference evidence="7" key="1">
    <citation type="journal article" date="2022" name="Int. J. Syst. Evol. Microbiol.">
        <title>Anaeromyxobacter oryzae sp. nov., Anaeromyxobacter diazotrophicus sp. nov. and Anaeromyxobacter paludicola sp. nov., isolated from paddy soils.</title>
        <authorList>
            <person name="Itoh H."/>
            <person name="Xu Z."/>
            <person name="Mise K."/>
            <person name="Masuda Y."/>
            <person name="Ushijima N."/>
            <person name="Hayakawa C."/>
            <person name="Shiratori Y."/>
            <person name="Senoo K."/>
        </authorList>
    </citation>
    <scope>NUCLEOTIDE SEQUENCE [LARGE SCALE GENOMIC DNA]</scope>
    <source>
        <strain evidence="7">Red232</strain>
    </source>
</reference>
<dbReference type="InterPro" id="IPR029014">
    <property type="entry name" value="NiFe-Hase_large"/>
</dbReference>
<keyword evidence="4" id="KW-0479">Metal-binding</keyword>
<gene>
    <name evidence="6" type="ORF">AMOR_22710</name>
</gene>
<dbReference type="InterPro" id="IPR001501">
    <property type="entry name" value="Ni-dep_hyd_lsu"/>
</dbReference>
<comment type="similarity">
    <text evidence="2">Belongs to the [NiFe]/[NiFeSe] hydrogenase large subunit family.</text>
</comment>
<evidence type="ECO:0000313" key="7">
    <source>
        <dbReference type="Proteomes" id="UP001162891"/>
    </source>
</evidence>
<dbReference type="SUPFAM" id="SSF56762">
    <property type="entry name" value="HydB/Nqo4-like"/>
    <property type="match status" value="1"/>
</dbReference>
<sequence>MTRRITIDPITRLEGHGKIEILLDEQGNAASAYLQVPELRGFERFCVGRPAEEMPQLTAHVCGVCPAAHHIASVRALDALYGVTPPVAARRAQALYYNLFVFEDHLLHYWYMGGPDFYAGPKAPAPMRSLLGVLARVGQDLGKRILSVRKEARDLMAALAGRTVHPVFALPGGISKAVDAETVGRARDAAPRLVQFAVDTLESFRAAVLGNAEYAAAISSEVFRVRCHSMGMVDEAGRVAFLDGRIRVVDPAGNELALFDPRDYLAHVAERVEPWTYAKLTYLADKGWKGFTEGSGSGIYRVGPLARLNVAKAMATPRAETERQRLFEMLGWPAHQTLAFHWARLVEALQAAEMVQLLANDPDLAEPEVRIVPAPLAGPAEGVGAVEAPRGTLFHHYATDADGMLTAVNLVVASQHNAAPVQISVRKAARGLVKGGKVDDGLLNLLEMAFRAYDPCNACASHALPGELPLVVTVRGPDGAVRDVVRRRVSEDEG</sequence>
<evidence type="ECO:0000256" key="4">
    <source>
        <dbReference type="ARBA" id="ARBA00022723"/>
    </source>
</evidence>
<evidence type="ECO:0000256" key="2">
    <source>
        <dbReference type="ARBA" id="ARBA00009292"/>
    </source>
</evidence>
<comment type="cofactor">
    <cofactor evidence="1">
        <name>Ni(2+)</name>
        <dbReference type="ChEBI" id="CHEBI:49786"/>
    </cofactor>
</comment>
<evidence type="ECO:0000313" key="6">
    <source>
        <dbReference type="EMBL" id="BDG03275.1"/>
    </source>
</evidence>
<dbReference type="EMBL" id="AP025591">
    <property type="protein sequence ID" value="BDG03275.1"/>
    <property type="molecule type" value="Genomic_DNA"/>
</dbReference>
<keyword evidence="5" id="KW-0560">Oxidoreductase</keyword>
<dbReference type="Pfam" id="PF00374">
    <property type="entry name" value="NiFeSe_Hases"/>
    <property type="match status" value="2"/>
</dbReference>
<evidence type="ECO:0000256" key="1">
    <source>
        <dbReference type="ARBA" id="ARBA00001967"/>
    </source>
</evidence>
<keyword evidence="3" id="KW-0533">Nickel</keyword>
<dbReference type="Proteomes" id="UP001162891">
    <property type="component" value="Chromosome"/>
</dbReference>
<name>A0ABM7WUZ0_9BACT</name>